<dbReference type="RefSeq" id="WP_394476031.1">
    <property type="nucleotide sequence ID" value="NZ_JBIGHV010000001.1"/>
</dbReference>
<dbReference type="InterPro" id="IPR017941">
    <property type="entry name" value="Rieske_2Fe-2S"/>
</dbReference>
<dbReference type="InterPro" id="IPR036922">
    <property type="entry name" value="Rieske_2Fe-2S_sf"/>
</dbReference>
<gene>
    <name evidence="6" type="ORF">ACG00Y_03590</name>
</gene>
<reference evidence="6 7" key="1">
    <citation type="submission" date="2024-08" db="EMBL/GenBank/DDBJ databases">
        <authorList>
            <person name="Lu H."/>
        </authorList>
    </citation>
    <scope>NUCLEOTIDE SEQUENCE [LARGE SCALE GENOMIC DNA]</scope>
    <source>
        <strain evidence="6 7">LYH14W</strain>
    </source>
</reference>
<organism evidence="6 7">
    <name type="scientific">Pelomonas parva</name>
    <dbReference type="NCBI Taxonomy" id="3299032"/>
    <lineage>
        <taxon>Bacteria</taxon>
        <taxon>Pseudomonadati</taxon>
        <taxon>Pseudomonadota</taxon>
        <taxon>Betaproteobacteria</taxon>
        <taxon>Burkholderiales</taxon>
        <taxon>Sphaerotilaceae</taxon>
        <taxon>Roseateles</taxon>
    </lineage>
</organism>
<dbReference type="Pfam" id="PF00355">
    <property type="entry name" value="Rieske"/>
    <property type="match status" value="1"/>
</dbReference>
<dbReference type="SUPFAM" id="SSF50022">
    <property type="entry name" value="ISP domain"/>
    <property type="match status" value="1"/>
</dbReference>
<proteinExistence type="predicted"/>
<comment type="caution">
    <text evidence="6">The sequence shown here is derived from an EMBL/GenBank/DDBJ whole genome shotgun (WGS) entry which is preliminary data.</text>
</comment>
<dbReference type="EMBL" id="JBIGHV010000001">
    <property type="protein sequence ID" value="MFG6428978.1"/>
    <property type="molecule type" value="Genomic_DNA"/>
</dbReference>
<dbReference type="Gene3D" id="2.102.10.10">
    <property type="entry name" value="Rieske [2Fe-2S] iron-sulphur domain"/>
    <property type="match status" value="1"/>
</dbReference>
<name>A0ABW7F105_9BURK</name>
<accession>A0ABW7F105</accession>
<keyword evidence="3" id="KW-0408">Iron</keyword>
<evidence type="ECO:0000313" key="7">
    <source>
        <dbReference type="Proteomes" id="UP001606210"/>
    </source>
</evidence>
<keyword evidence="7" id="KW-1185">Reference proteome</keyword>
<dbReference type="Proteomes" id="UP001606210">
    <property type="component" value="Unassembled WGS sequence"/>
</dbReference>
<dbReference type="PROSITE" id="PS51296">
    <property type="entry name" value="RIESKE"/>
    <property type="match status" value="1"/>
</dbReference>
<evidence type="ECO:0000256" key="4">
    <source>
        <dbReference type="ARBA" id="ARBA00023014"/>
    </source>
</evidence>
<keyword evidence="4" id="KW-0411">Iron-sulfur</keyword>
<evidence type="ECO:0000256" key="1">
    <source>
        <dbReference type="ARBA" id="ARBA00022714"/>
    </source>
</evidence>
<dbReference type="CDD" id="cd03467">
    <property type="entry name" value="Rieske"/>
    <property type="match status" value="1"/>
</dbReference>
<keyword evidence="1" id="KW-0001">2Fe-2S</keyword>
<feature type="domain" description="Rieske" evidence="5">
    <location>
        <begin position="2"/>
        <end position="106"/>
    </location>
</feature>
<evidence type="ECO:0000259" key="5">
    <source>
        <dbReference type="PROSITE" id="PS51296"/>
    </source>
</evidence>
<protein>
    <submittedName>
        <fullName evidence="6">Rieske (2Fe-2S) protein</fullName>
    </submittedName>
</protein>
<evidence type="ECO:0000313" key="6">
    <source>
        <dbReference type="EMBL" id="MFG6428978.1"/>
    </source>
</evidence>
<evidence type="ECO:0000256" key="3">
    <source>
        <dbReference type="ARBA" id="ARBA00023004"/>
    </source>
</evidence>
<keyword evidence="2" id="KW-0479">Metal-binding</keyword>
<evidence type="ECO:0000256" key="2">
    <source>
        <dbReference type="ARBA" id="ARBA00022723"/>
    </source>
</evidence>
<dbReference type="PANTHER" id="PTHR40261">
    <property type="match status" value="1"/>
</dbReference>
<dbReference type="PANTHER" id="PTHR40261:SF1">
    <property type="entry name" value="RIESKE DOMAIN-CONTAINING PROTEIN"/>
    <property type="match status" value="1"/>
</dbReference>
<sequence>MTRLCHQQDLAEGQARGFDPAGTGQDQLLLVRHAGHLHAWRNACPHVDGAPLAWRRDAYLSADRRHIVCYAHGARFDPATGHCVAGAALGSALTAVAIEIKNDGEVHLAHPTPQETTP</sequence>